<evidence type="ECO:0000313" key="3">
    <source>
        <dbReference type="Proteomes" id="UP000078200"/>
    </source>
</evidence>
<dbReference type="STRING" id="7395.A0A1A9UZX9"/>
<feature type="region of interest" description="Disordered" evidence="1">
    <location>
        <begin position="61"/>
        <end position="84"/>
    </location>
</feature>
<dbReference type="EnsemblMetazoa" id="GAUT021226-RA">
    <property type="protein sequence ID" value="GAUT021226-PA"/>
    <property type="gene ID" value="GAUT021226"/>
</dbReference>
<evidence type="ECO:0000313" key="2">
    <source>
        <dbReference type="EnsemblMetazoa" id="GAUT021226-PA"/>
    </source>
</evidence>
<organism evidence="2 3">
    <name type="scientific">Glossina austeni</name>
    <name type="common">Savannah tsetse fly</name>
    <dbReference type="NCBI Taxonomy" id="7395"/>
    <lineage>
        <taxon>Eukaryota</taxon>
        <taxon>Metazoa</taxon>
        <taxon>Ecdysozoa</taxon>
        <taxon>Arthropoda</taxon>
        <taxon>Hexapoda</taxon>
        <taxon>Insecta</taxon>
        <taxon>Pterygota</taxon>
        <taxon>Neoptera</taxon>
        <taxon>Endopterygota</taxon>
        <taxon>Diptera</taxon>
        <taxon>Brachycera</taxon>
        <taxon>Muscomorpha</taxon>
        <taxon>Hippoboscoidea</taxon>
        <taxon>Glossinidae</taxon>
        <taxon>Glossina</taxon>
    </lineage>
</organism>
<feature type="compositionally biased region" description="Basic and acidic residues" evidence="1">
    <location>
        <begin position="75"/>
        <end position="84"/>
    </location>
</feature>
<sequence length="167" mass="18210">MVISRPAPAAVSGAAVMPTTATTINNSSHHHTNNDKIAAISHPQPRVCAPIIANVDTTRTSMANDPASQHRKPKEARQQSTDEHSHQFVASKGLLENLKKQPSLHSLKIQGERASANADAADKYAEEFAKIIKEHDYLLDQIFNADETGLCWKDGFVPSARCTLNMC</sequence>
<dbReference type="VEuPathDB" id="VectorBase:GAUT021226"/>
<reference evidence="2" key="1">
    <citation type="submission" date="2020-05" db="UniProtKB">
        <authorList>
            <consortium name="EnsemblMetazoa"/>
        </authorList>
    </citation>
    <scope>IDENTIFICATION</scope>
    <source>
        <strain evidence="2">TTRI</strain>
    </source>
</reference>
<dbReference type="Proteomes" id="UP000078200">
    <property type="component" value="Unassembled WGS sequence"/>
</dbReference>
<proteinExistence type="predicted"/>
<evidence type="ECO:0000256" key="1">
    <source>
        <dbReference type="SAM" id="MobiDB-lite"/>
    </source>
</evidence>
<dbReference type="AlphaFoldDB" id="A0A1A9UZX9"/>
<protein>
    <submittedName>
        <fullName evidence="2">Uncharacterized protein</fullName>
    </submittedName>
</protein>
<keyword evidence="3" id="KW-1185">Reference proteome</keyword>
<accession>A0A1A9UZX9</accession>
<name>A0A1A9UZX9_GLOAU</name>